<keyword evidence="1" id="KW-0812">Transmembrane</keyword>
<evidence type="ECO:0000313" key="3">
    <source>
        <dbReference type="Proteomes" id="UP001596287"/>
    </source>
</evidence>
<dbReference type="Proteomes" id="UP001596287">
    <property type="component" value="Unassembled WGS sequence"/>
</dbReference>
<feature type="transmembrane region" description="Helical" evidence="1">
    <location>
        <begin position="81"/>
        <end position="102"/>
    </location>
</feature>
<name>A0ABW1PNS5_9FLAO</name>
<keyword evidence="1" id="KW-0472">Membrane</keyword>
<feature type="transmembrane region" description="Helical" evidence="1">
    <location>
        <begin position="50"/>
        <end position="75"/>
    </location>
</feature>
<organism evidence="2 3">
    <name type="scientific">Flavobacterium qiangtangense</name>
    <dbReference type="NCBI Taxonomy" id="1442595"/>
    <lineage>
        <taxon>Bacteria</taxon>
        <taxon>Pseudomonadati</taxon>
        <taxon>Bacteroidota</taxon>
        <taxon>Flavobacteriia</taxon>
        <taxon>Flavobacteriales</taxon>
        <taxon>Flavobacteriaceae</taxon>
        <taxon>Flavobacterium</taxon>
    </lineage>
</organism>
<proteinExistence type="predicted"/>
<accession>A0ABW1PNS5</accession>
<keyword evidence="1" id="KW-1133">Transmembrane helix</keyword>
<reference evidence="3" key="1">
    <citation type="journal article" date="2019" name="Int. J. Syst. Evol. Microbiol.">
        <title>The Global Catalogue of Microorganisms (GCM) 10K type strain sequencing project: providing services to taxonomists for standard genome sequencing and annotation.</title>
        <authorList>
            <consortium name="The Broad Institute Genomics Platform"/>
            <consortium name="The Broad Institute Genome Sequencing Center for Infectious Disease"/>
            <person name="Wu L."/>
            <person name="Ma J."/>
        </authorList>
    </citation>
    <scope>NUCLEOTIDE SEQUENCE [LARGE SCALE GENOMIC DNA]</scope>
    <source>
        <strain evidence="3">CCUG 49679</strain>
    </source>
</reference>
<evidence type="ECO:0000313" key="2">
    <source>
        <dbReference type="EMBL" id="MFC6096657.1"/>
    </source>
</evidence>
<evidence type="ECO:0000256" key="1">
    <source>
        <dbReference type="SAM" id="Phobius"/>
    </source>
</evidence>
<dbReference type="EMBL" id="JBHSQB010000007">
    <property type="protein sequence ID" value="MFC6096657.1"/>
    <property type="molecule type" value="Genomic_DNA"/>
</dbReference>
<keyword evidence="3" id="KW-1185">Reference proteome</keyword>
<feature type="transmembrane region" description="Helical" evidence="1">
    <location>
        <begin position="109"/>
        <end position="133"/>
    </location>
</feature>
<comment type="caution">
    <text evidence="2">The sequence shown here is derived from an EMBL/GenBank/DDBJ whole genome shotgun (WGS) entry which is preliminary data.</text>
</comment>
<protein>
    <submittedName>
        <fullName evidence="2">Uncharacterized protein</fullName>
    </submittedName>
</protein>
<gene>
    <name evidence="2" type="ORF">ACFPVY_08355</name>
</gene>
<sequence>MKDIKKELERYTSNNYLRKEIIERLQNDGFDISEINEEMSKQMEEAEDRIVMNMLYFFPSFLYILLLAFLSMFGINSIENLFGKAVSFIALIAIIVLGYKYYRESKASFLVVGILMYAGLAFLIISCAARIALDFKIPFVNYFTVFFGAVYLYFFAKENLWVYKSLKK</sequence>
<feature type="transmembrane region" description="Helical" evidence="1">
    <location>
        <begin position="139"/>
        <end position="156"/>
    </location>
</feature>
<dbReference type="RefSeq" id="WP_379791514.1">
    <property type="nucleotide sequence ID" value="NZ_JBHSQB010000007.1"/>
</dbReference>